<name>A0A2T4UIH4_9ACTN</name>
<evidence type="ECO:0000259" key="1">
    <source>
        <dbReference type="Pfam" id="PF01593"/>
    </source>
</evidence>
<dbReference type="PANTHER" id="PTHR42841">
    <property type="entry name" value="AMINE OXIDASE"/>
    <property type="match status" value="1"/>
</dbReference>
<dbReference type="PROSITE" id="PS51257">
    <property type="entry name" value="PROKAR_LIPOPROTEIN"/>
    <property type="match status" value="1"/>
</dbReference>
<dbReference type="SUPFAM" id="SSF51905">
    <property type="entry name" value="FAD/NAD(P)-binding domain"/>
    <property type="match status" value="1"/>
</dbReference>
<protein>
    <recommendedName>
        <fullName evidence="1">Amine oxidase domain-containing protein</fullName>
    </recommendedName>
</protein>
<dbReference type="EMBL" id="PYYB01000001">
    <property type="protein sequence ID" value="PTL59029.1"/>
    <property type="molecule type" value="Genomic_DNA"/>
</dbReference>
<dbReference type="GO" id="GO:0016491">
    <property type="term" value="F:oxidoreductase activity"/>
    <property type="evidence" value="ECO:0007669"/>
    <property type="project" value="InterPro"/>
</dbReference>
<dbReference type="OrthoDB" id="9767561at2"/>
<dbReference type="AlphaFoldDB" id="A0A2T4UIH4"/>
<dbReference type="Pfam" id="PF01593">
    <property type="entry name" value="Amino_oxidase"/>
    <property type="match status" value="1"/>
</dbReference>
<evidence type="ECO:0000313" key="2">
    <source>
        <dbReference type="EMBL" id="PTL59029.1"/>
    </source>
</evidence>
<reference evidence="2 3" key="1">
    <citation type="submission" date="2018-03" db="EMBL/GenBank/DDBJ databases">
        <title>Aquarubrobacter algicola gen. nov., sp. nov., a novel actinobacterium isolated from shallow eutrophic lake during the end of cyanobacterial harmful algal blooms.</title>
        <authorList>
            <person name="Chun S.J."/>
        </authorList>
    </citation>
    <scope>NUCLEOTIDE SEQUENCE [LARGE SCALE GENOMIC DNA]</scope>
    <source>
        <strain evidence="2 3">Seoho-28</strain>
    </source>
</reference>
<dbReference type="Gene3D" id="3.50.50.60">
    <property type="entry name" value="FAD/NAD(P)-binding domain"/>
    <property type="match status" value="1"/>
</dbReference>
<dbReference type="InterPro" id="IPR002937">
    <property type="entry name" value="Amino_oxidase"/>
</dbReference>
<accession>A0A2T4UIH4</accession>
<gene>
    <name evidence="2" type="ORF">C7Y72_04880</name>
</gene>
<feature type="domain" description="Amine oxidase" evidence="1">
    <location>
        <begin position="16"/>
        <end position="418"/>
    </location>
</feature>
<proteinExistence type="predicted"/>
<organism evidence="2 3">
    <name type="scientific">Paraconexibacter algicola</name>
    <dbReference type="NCBI Taxonomy" id="2133960"/>
    <lineage>
        <taxon>Bacteria</taxon>
        <taxon>Bacillati</taxon>
        <taxon>Actinomycetota</taxon>
        <taxon>Thermoleophilia</taxon>
        <taxon>Solirubrobacterales</taxon>
        <taxon>Paraconexibacteraceae</taxon>
        <taxon>Paraconexibacter</taxon>
    </lineage>
</organism>
<dbReference type="Proteomes" id="UP000240739">
    <property type="component" value="Unassembled WGS sequence"/>
</dbReference>
<keyword evidence="3" id="KW-1185">Reference proteome</keyword>
<dbReference type="InterPro" id="IPR036188">
    <property type="entry name" value="FAD/NAD-bd_sf"/>
</dbReference>
<evidence type="ECO:0000313" key="3">
    <source>
        <dbReference type="Proteomes" id="UP000240739"/>
    </source>
</evidence>
<dbReference type="RefSeq" id="WP_107567465.1">
    <property type="nucleotide sequence ID" value="NZ_PYYB01000001.1"/>
</dbReference>
<comment type="caution">
    <text evidence="2">The sequence shown here is derived from an EMBL/GenBank/DDBJ whole genome shotgun (WGS) entry which is preliminary data.</text>
</comment>
<sequence>MSSSPSRPVVVVGAGLAGLACARALHERGVPVTVLEADDGVGGRVRTDVVEGFRLDRGFQVLLTGYPQARAQLDLDALNLREFHAGALVQRGGRQVVVGDPRRHPLEALGALRGGLAAPGDALALARLLRDAHRAVRDGADAPGAPADTTTTAQALRDAGLSDALIDGFLRPFLAGITLDPRLDVSARFLRFVLGSFLAGGTAVPNAGMQAIPEQLASRLPAGTVRLGVRVTDVDEDGVTLADGGRVDAAAVVVATAGPVAAQLLPEVPDPGSVSTTALWFDAPASPTAGRPILVLDGDGHGPVNNVAVLSDVAPGYAPAGRTLVNASIPGDAPGDDATTETAVRDQLRGWFGATVDGWRLLRTDRIAHAQPRQEPGALEPEQRPVRLRSRLWVCGDHRDTASINGALAGGRRAGVEVAVTLREAARAAA</sequence>